<dbReference type="InterPro" id="IPR011646">
    <property type="entry name" value="KAP_P-loop"/>
</dbReference>
<dbReference type="Gene3D" id="3.40.220.10">
    <property type="entry name" value="Leucine Aminopeptidase, subunit E, domain 1"/>
    <property type="match status" value="1"/>
</dbReference>
<dbReference type="Proteomes" id="UP000318380">
    <property type="component" value="Unassembled WGS sequence"/>
</dbReference>
<evidence type="ECO:0000256" key="1">
    <source>
        <dbReference type="SAM" id="Phobius"/>
    </source>
</evidence>
<dbReference type="InterPro" id="IPR002589">
    <property type="entry name" value="Macro_dom"/>
</dbReference>
<dbReference type="InterPro" id="IPR052754">
    <property type="entry name" value="NTPase_KAP_P-loop"/>
</dbReference>
<keyword evidence="1" id="KW-1133">Transmembrane helix</keyword>
<proteinExistence type="predicted"/>
<dbReference type="RefSeq" id="WP_145808623.1">
    <property type="nucleotide sequence ID" value="NZ_VIVK01000001.1"/>
</dbReference>
<comment type="caution">
    <text evidence="3">The sequence shown here is derived from an EMBL/GenBank/DDBJ whole genome shotgun (WGS) entry which is preliminary data.</text>
</comment>
<keyword evidence="1" id="KW-0812">Transmembrane</keyword>
<dbReference type="OrthoDB" id="88903at2"/>
<dbReference type="InterPro" id="IPR027417">
    <property type="entry name" value="P-loop_NTPase"/>
</dbReference>
<dbReference type="Pfam" id="PF07693">
    <property type="entry name" value="KAP_NTPase"/>
    <property type="match status" value="1"/>
</dbReference>
<dbReference type="EMBL" id="VIVK01000001">
    <property type="protein sequence ID" value="TWD82787.1"/>
    <property type="molecule type" value="Genomic_DNA"/>
</dbReference>
<dbReference type="PANTHER" id="PTHR22674:SF6">
    <property type="entry name" value="NTPASE KAP FAMILY P-LOOP DOMAIN-CONTAINING PROTEIN 1"/>
    <property type="match status" value="1"/>
</dbReference>
<dbReference type="InterPro" id="IPR043472">
    <property type="entry name" value="Macro_dom-like"/>
</dbReference>
<organism evidence="3 4">
    <name type="scientific">Kribbella amoyensis</name>
    <dbReference type="NCBI Taxonomy" id="996641"/>
    <lineage>
        <taxon>Bacteria</taxon>
        <taxon>Bacillati</taxon>
        <taxon>Actinomycetota</taxon>
        <taxon>Actinomycetes</taxon>
        <taxon>Propionibacteriales</taxon>
        <taxon>Kribbellaceae</taxon>
        <taxon>Kribbella</taxon>
    </lineage>
</organism>
<sequence length="733" mass="79772">MAGQVRETGGVELVLGDLFETEAAALVVPAGANGSVAIDVDNRLRAMGIDLAAEPMRLGTVRLVAGGPKLLLVAAVVPDWDRSTPALIEEAARQIGALVPTAGSAIAFPLLGTGAGGLDPEDSARAIAAGFSSTAPEGSRAQIFVRDSHTLAALRNALPELSLGASLLNLFGDARTELPIQNQTQDIAGFDQSVQQEPARPIETVPTHTDSPAVVDELGRKGFARVLARRIRDARTEESRKASGSPDRRTRRGGAFLIHLHAPWGAGKTSLLNFLSAELRRDDPAAGERRCVVVDFNAWRHQRIDPPWWWLMTALYSGAVRELRQFDRRRAYLLRLREWYWRLKGGWPGYLALLLVAAILVVVWQTGWLGGVRGQKLFSLNAATGLIVTVAAIVTPALTIWGLLHGFGRWVFATSARGARRFIANTSDPMRLVQEHLGDLAAWIHHDVVIMIDDLDRCRAPYVVELLEGIQTLFRDVPVTYVVAADRDWLADSYATEYGDFAGSTAEPGRPVGFLFLEKTFQISTGLPRVGDQADGFWGRLLRSTAGPGEHELDTARAAATRELGRRGVTEARREVAARPGATPADVQARLETLAVEMVSERAQLQNTHVLEPFRTLLGRDPNPRLMKRLVNAYGIARGIETLQGINLADDRGREQQTALWTILCLRWPLLGAYLARYPERVALIGGEAERDVVPEDLRVLCTDPEVVAVVHGDAPGVTAALEDAALRSVVLA</sequence>
<reference evidence="3 4" key="1">
    <citation type="submission" date="2019-06" db="EMBL/GenBank/DDBJ databases">
        <title>Sequencing the genomes of 1000 actinobacteria strains.</title>
        <authorList>
            <person name="Klenk H.-P."/>
        </authorList>
    </citation>
    <scope>NUCLEOTIDE SEQUENCE [LARGE SCALE GENOMIC DNA]</scope>
    <source>
        <strain evidence="3 4">DSM 24683</strain>
    </source>
</reference>
<feature type="transmembrane region" description="Helical" evidence="1">
    <location>
        <begin position="345"/>
        <end position="366"/>
    </location>
</feature>
<dbReference type="SUPFAM" id="SSF52540">
    <property type="entry name" value="P-loop containing nucleoside triphosphate hydrolases"/>
    <property type="match status" value="1"/>
</dbReference>
<evidence type="ECO:0000259" key="2">
    <source>
        <dbReference type="PROSITE" id="PS51154"/>
    </source>
</evidence>
<dbReference type="SUPFAM" id="SSF52949">
    <property type="entry name" value="Macro domain-like"/>
    <property type="match status" value="1"/>
</dbReference>
<keyword evidence="4" id="KW-1185">Reference proteome</keyword>
<gene>
    <name evidence="3" type="ORF">FB561_3930</name>
</gene>
<evidence type="ECO:0000313" key="4">
    <source>
        <dbReference type="Proteomes" id="UP000318380"/>
    </source>
</evidence>
<accession>A0A561BVB0</accession>
<keyword evidence="1" id="KW-0472">Membrane</keyword>
<feature type="domain" description="Macro" evidence="2">
    <location>
        <begin position="1"/>
        <end position="162"/>
    </location>
</feature>
<protein>
    <submittedName>
        <fullName evidence="3">KAP-like P-loop domain-containing protein</fullName>
    </submittedName>
</protein>
<feature type="transmembrane region" description="Helical" evidence="1">
    <location>
        <begin position="386"/>
        <end position="412"/>
    </location>
</feature>
<dbReference type="PANTHER" id="PTHR22674">
    <property type="entry name" value="NTPASE, KAP FAMILY P-LOOP DOMAIN-CONTAINING 1"/>
    <property type="match status" value="1"/>
</dbReference>
<evidence type="ECO:0000313" key="3">
    <source>
        <dbReference type="EMBL" id="TWD82787.1"/>
    </source>
</evidence>
<dbReference type="PROSITE" id="PS51154">
    <property type="entry name" value="MACRO"/>
    <property type="match status" value="1"/>
</dbReference>
<name>A0A561BVB0_9ACTN</name>
<dbReference type="AlphaFoldDB" id="A0A561BVB0"/>